<reference evidence="7 8" key="1">
    <citation type="submission" date="2018-11" db="EMBL/GenBank/DDBJ databases">
        <title>Gordonia insulae sp. nov., isolated from an island soil.</title>
        <authorList>
            <person name="Kim Y.S."/>
            <person name="Kim S.B."/>
        </authorList>
    </citation>
    <scope>NUCLEOTIDE SEQUENCE [LARGE SCALE GENOMIC DNA]</scope>
    <source>
        <strain evidence="7 8">MMS17-SY073</strain>
    </source>
</reference>
<evidence type="ECO:0000256" key="5">
    <source>
        <dbReference type="ARBA" id="ARBA00023163"/>
    </source>
</evidence>
<dbReference type="FunFam" id="1.10.10.10:FF:000001">
    <property type="entry name" value="LysR family transcriptional regulator"/>
    <property type="match status" value="1"/>
</dbReference>
<protein>
    <submittedName>
        <fullName evidence="7">HTH-type transcriptional regulator TfdS</fullName>
    </submittedName>
</protein>
<dbReference type="GO" id="GO:0032993">
    <property type="term" value="C:protein-DNA complex"/>
    <property type="evidence" value="ECO:0007669"/>
    <property type="project" value="TreeGrafter"/>
</dbReference>
<dbReference type="GO" id="GO:0003677">
    <property type="term" value="F:DNA binding"/>
    <property type="evidence" value="ECO:0007669"/>
    <property type="project" value="UniProtKB-KW"/>
</dbReference>
<evidence type="ECO:0000256" key="2">
    <source>
        <dbReference type="ARBA" id="ARBA00023015"/>
    </source>
</evidence>
<dbReference type="PANTHER" id="PTHR30346:SF28">
    <property type="entry name" value="HTH-TYPE TRANSCRIPTIONAL REGULATOR CYNR"/>
    <property type="match status" value="1"/>
</dbReference>
<dbReference type="Proteomes" id="UP000271469">
    <property type="component" value="Chromosome"/>
</dbReference>
<keyword evidence="3" id="KW-0238">DNA-binding</keyword>
<dbReference type="InterPro" id="IPR005119">
    <property type="entry name" value="LysR_subst-bd"/>
</dbReference>
<dbReference type="PROSITE" id="PS50931">
    <property type="entry name" value="HTH_LYSR"/>
    <property type="match status" value="1"/>
</dbReference>
<gene>
    <name evidence="7" type="primary">tfdS</name>
    <name evidence="7" type="ORF">D7316_03733</name>
</gene>
<evidence type="ECO:0000313" key="8">
    <source>
        <dbReference type="Proteomes" id="UP000271469"/>
    </source>
</evidence>
<dbReference type="Gene3D" id="3.40.190.10">
    <property type="entry name" value="Periplasmic binding protein-like II"/>
    <property type="match status" value="2"/>
</dbReference>
<dbReference type="PRINTS" id="PR00039">
    <property type="entry name" value="HTHLYSR"/>
</dbReference>
<dbReference type="Pfam" id="PF00126">
    <property type="entry name" value="HTH_1"/>
    <property type="match status" value="1"/>
</dbReference>
<evidence type="ECO:0000313" key="7">
    <source>
        <dbReference type="EMBL" id="AZG47125.1"/>
    </source>
</evidence>
<keyword evidence="8" id="KW-1185">Reference proteome</keyword>
<dbReference type="SUPFAM" id="SSF46785">
    <property type="entry name" value="Winged helix' DNA-binding domain"/>
    <property type="match status" value="1"/>
</dbReference>
<dbReference type="KEGG" id="gom:D7316_03733"/>
<keyword evidence="4" id="KW-0010">Activator</keyword>
<dbReference type="EMBL" id="CP033972">
    <property type="protein sequence ID" value="AZG47125.1"/>
    <property type="molecule type" value="Genomic_DNA"/>
</dbReference>
<dbReference type="GO" id="GO:0003700">
    <property type="term" value="F:DNA-binding transcription factor activity"/>
    <property type="evidence" value="ECO:0007669"/>
    <property type="project" value="InterPro"/>
</dbReference>
<dbReference type="AlphaFoldDB" id="A0A3G8JQX7"/>
<evidence type="ECO:0000256" key="1">
    <source>
        <dbReference type="ARBA" id="ARBA00009437"/>
    </source>
</evidence>
<proteinExistence type="inferred from homology"/>
<dbReference type="OrthoDB" id="3176554at2"/>
<keyword evidence="2" id="KW-0805">Transcription regulation</keyword>
<comment type="similarity">
    <text evidence="1">Belongs to the LysR transcriptional regulatory family.</text>
</comment>
<dbReference type="PANTHER" id="PTHR30346">
    <property type="entry name" value="TRANSCRIPTIONAL DUAL REGULATOR HCAR-RELATED"/>
    <property type="match status" value="1"/>
</dbReference>
<keyword evidence="5" id="KW-0804">Transcription</keyword>
<sequence>MDLVRHLNFFVAVAEEGHFGDAAARLEMTQPPVSQGLRRLEKELGVALIRRTSRGADLTPAGRELLPRARLLVDDARRLTAEARRLADRADVLRWGAVPQLGAALTAVCAAQVAATATDQDMVTEPASGLVAQVIAGSLDVAVIDHPCVTGTLTAGTVVRLPRWVVVPADHAAASAARPRLRQLADLSLCLPPRAWNPPAHDQLLDGLREHGLDSAARPIASDTELVAAVTGGSAFGLTAHRELFAAVASVRCVTMSDDVTALRLKVIHRSPDHAALTGELTSALRSHVAGSGYAG</sequence>
<evidence type="ECO:0000259" key="6">
    <source>
        <dbReference type="PROSITE" id="PS50931"/>
    </source>
</evidence>
<dbReference type="Pfam" id="PF03466">
    <property type="entry name" value="LysR_substrate"/>
    <property type="match status" value="1"/>
</dbReference>
<accession>A0A3G8JQX7</accession>
<dbReference type="InterPro" id="IPR000847">
    <property type="entry name" value="LysR_HTH_N"/>
</dbReference>
<organism evidence="7 8">
    <name type="scientific">Gordonia insulae</name>
    <dbReference type="NCBI Taxonomy" id="2420509"/>
    <lineage>
        <taxon>Bacteria</taxon>
        <taxon>Bacillati</taxon>
        <taxon>Actinomycetota</taxon>
        <taxon>Actinomycetes</taxon>
        <taxon>Mycobacteriales</taxon>
        <taxon>Gordoniaceae</taxon>
        <taxon>Gordonia</taxon>
    </lineage>
</organism>
<evidence type="ECO:0000256" key="3">
    <source>
        <dbReference type="ARBA" id="ARBA00023125"/>
    </source>
</evidence>
<name>A0A3G8JQX7_9ACTN</name>
<dbReference type="Gene3D" id="1.10.10.10">
    <property type="entry name" value="Winged helix-like DNA-binding domain superfamily/Winged helix DNA-binding domain"/>
    <property type="match status" value="1"/>
</dbReference>
<dbReference type="RefSeq" id="WP_124709538.1">
    <property type="nucleotide sequence ID" value="NZ_CP033972.1"/>
</dbReference>
<dbReference type="InterPro" id="IPR036390">
    <property type="entry name" value="WH_DNA-bd_sf"/>
</dbReference>
<dbReference type="SUPFAM" id="SSF53850">
    <property type="entry name" value="Periplasmic binding protein-like II"/>
    <property type="match status" value="1"/>
</dbReference>
<evidence type="ECO:0000256" key="4">
    <source>
        <dbReference type="ARBA" id="ARBA00023159"/>
    </source>
</evidence>
<feature type="domain" description="HTH lysR-type" evidence="6">
    <location>
        <begin position="1"/>
        <end position="59"/>
    </location>
</feature>
<dbReference type="InterPro" id="IPR036388">
    <property type="entry name" value="WH-like_DNA-bd_sf"/>
</dbReference>